<dbReference type="GO" id="GO:0004190">
    <property type="term" value="F:aspartic-type endopeptidase activity"/>
    <property type="evidence" value="ECO:0007669"/>
    <property type="project" value="InterPro"/>
</dbReference>
<evidence type="ECO:0000256" key="6">
    <source>
        <dbReference type="ARBA" id="ARBA00022918"/>
    </source>
</evidence>
<dbReference type="GO" id="GO:0015074">
    <property type="term" value="P:DNA integration"/>
    <property type="evidence" value="ECO:0007669"/>
    <property type="project" value="InterPro"/>
</dbReference>
<dbReference type="RefSeq" id="XP_014239599.1">
    <property type="nucleotide sequence ID" value="XM_014384113.2"/>
</dbReference>
<dbReference type="OMA" id="VITHSAD"/>
<dbReference type="OrthoDB" id="6595074at2759"/>
<dbReference type="Pfam" id="PF18701">
    <property type="entry name" value="DUF5641"/>
    <property type="match status" value="1"/>
</dbReference>
<dbReference type="GO" id="GO:0003676">
    <property type="term" value="F:nucleic acid binding"/>
    <property type="evidence" value="ECO:0007669"/>
    <property type="project" value="InterPro"/>
</dbReference>
<dbReference type="PANTHER" id="PTHR47331">
    <property type="entry name" value="PHD-TYPE DOMAIN-CONTAINING PROTEIN"/>
    <property type="match status" value="1"/>
</dbReference>
<dbReference type="GO" id="GO:0006508">
    <property type="term" value="P:proteolysis"/>
    <property type="evidence" value="ECO:0007669"/>
    <property type="project" value="InterPro"/>
</dbReference>
<evidence type="ECO:0000256" key="1">
    <source>
        <dbReference type="ARBA" id="ARBA00022679"/>
    </source>
</evidence>
<proteinExistence type="predicted"/>
<dbReference type="InterPro" id="IPR001584">
    <property type="entry name" value="Integrase_cat-core"/>
</dbReference>
<dbReference type="InterPro" id="IPR040676">
    <property type="entry name" value="DUF5641"/>
</dbReference>
<evidence type="ECO:0000256" key="4">
    <source>
        <dbReference type="ARBA" id="ARBA00022759"/>
    </source>
</evidence>
<keyword evidence="3" id="KW-0540">Nuclease</keyword>
<keyword evidence="6" id="KW-0695">RNA-directed DNA polymerase</keyword>
<protein>
    <recommendedName>
        <fullName evidence="7">Integrase catalytic domain-containing protein</fullName>
    </recommendedName>
</protein>
<dbReference type="KEGG" id="clec:106661014"/>
<sequence length="1741" mass="196985">MPIEKDGNAGGSQFSLSEKQTAKLNYLKCKRDTLLTRLQRSHDRFKTINAETASSFSSIYERIDYLEADINKIQDDIMKFNSELPKISYGLEVNEVQEAVEDMLLEMRQLYGRFSSPLATQHVSSPTSQSNLLKKLNVPTFDGKIEDWSNFISLFDSLVHNKKELTPTEKFQYLLLCLKDEPLSIVSIFKITDEMYPCAYQALQDRYQNKRLLAAVYVNQILNFSPLKSPSHQSLSNFLTVHKNSINALKSLNLPNLSDFVLFQLAVNNLDPTTRKEFENQNSSLTIPSFQNLMDFVTEKNRVSEVCACTPSSSGSPSQKQRLPTTNRVKYMNTLLRKTSAPTHALAVENSSRICNRSCILCSSSHVFTQCPNLLKQDINQRYQTVRRLKRCFNCLGAHAREQCTSTRACRLCGTNKHHTLLHPTWATDFPNADVSSRLSPSPKMEAPIADPPPNNQTLSCQLSNSQTSVMLGTVQACVQDSWGIFRPVRALLDSGSQISAISLSLAKNLGLPISPSSISLSGVNKCITRPHGIVACNIRPRFNNGNAFSLDMLVLSNIANPLPSMSVSQEVLQRFQKLSLADRTYHIPGAVDMILGADSFSDIIEEGSTILPGQPCAMKSIFGWVIYGKVNSCPPENPQTSLTVFSDQPEFDVRSFWEVEEVKILPSEDPNDSFCESHFKETHYREPSGRYVVSLPFSPDASPLMTNRPNVFRSFLSFERRLRKHQEYFNSYQEFMKEYLVLNHMQLSTNPSTYVLPHHCVSKSSSSTTKVRVVFNASSPDSSGCSLNQRLLSGPKLQSDLSDILTTFRQYAVGLCGDLKMMYRQIILHPKDRRFQHIFWRPHNESKVLEYELNTVTYGMTPSAYLAQRVLRQLLIDEGANYPLAKEALSHQTYIDDVITGASSPEQARVLRSQLISLLSKGRFELRKWSSNDASVLADLPFDHLEVPVIFATDDKCIKILGLNWNPKSDCFKFNVQSFDALPTKRSILSYVARIFDPLGFLTPVTFWIKYFLQRLWLTKVDWDETLPSELLSSWQSFASEILSLIDFQIPRSFFFPNTTCHLLGFCDASEKGYAAVTYLLFQSHNKRQLSFLKAKSKVAPLKTISVPRLELCAALLLSRLVQHIPELSFSFKSRHYFSDSMIVLSWLSTPPHQLKTFVANRVVQILETTEPSDWKHISTNDNPADCASRGLTPAAFTKYDAWVEGPSLLSDPSFLQPQSLTLIPSQELVDIKQSISCLACVPDENLLITTFSRFSTLSKLQRVFAYVNRFISNACKNCDNSPAGPLTVPELDQALHTCIQVTQRFYFTKELALLKNNGHSNHSLLSLSPFLDKKGLLRVGGRLDQSLLPFPSKHPIILPKKSHIAALICDYYHTISLHSGPLTVQSLIRRKYWIVSSRSLIRQRIRRCLTCHKFRGETVIPLMSDLPSFRSKPSRAFTHVGTDFAGPFMVRESLRRKHLLTKGYLCIFICMSTKAVHLEMVSKLSTEAFLSCFDRFISRRGLPLVIYSDCGRNFVGASRQLIEFRQFLSDEEKVLQSHAAQKGISWKFNPPAAPHFGGIWEAAVKSSKRLLHRLIGDTSLTFEEYCTLFARIEAVLNSRPLCAIPPDHKDDSDFLSPGHFLTGAPLLAPPEPDFSEQLPPFTRWKRVKQLHQIFWRRWSSEYLNTLLQRNKWQKATPSIKPGEVVFIKNARTSPLSWAIGRVQEIFPGPDSRTRVVKVRTTAGSFIRPVHNLLTLPPTA</sequence>
<dbReference type="Pfam" id="PF05380">
    <property type="entry name" value="Peptidase_A17"/>
    <property type="match status" value="1"/>
</dbReference>
<evidence type="ECO:0000256" key="2">
    <source>
        <dbReference type="ARBA" id="ARBA00022695"/>
    </source>
</evidence>
<dbReference type="CDD" id="cd00303">
    <property type="entry name" value="retropepsin_like"/>
    <property type="match status" value="1"/>
</dbReference>
<dbReference type="InterPro" id="IPR012337">
    <property type="entry name" value="RNaseH-like_sf"/>
</dbReference>
<evidence type="ECO:0000256" key="3">
    <source>
        <dbReference type="ARBA" id="ARBA00022722"/>
    </source>
</evidence>
<organism evidence="8 9">
    <name type="scientific">Cimex lectularius</name>
    <name type="common">Bed bug</name>
    <name type="synonym">Acanthia lectularia</name>
    <dbReference type="NCBI Taxonomy" id="79782"/>
    <lineage>
        <taxon>Eukaryota</taxon>
        <taxon>Metazoa</taxon>
        <taxon>Ecdysozoa</taxon>
        <taxon>Arthropoda</taxon>
        <taxon>Hexapoda</taxon>
        <taxon>Insecta</taxon>
        <taxon>Pterygota</taxon>
        <taxon>Neoptera</taxon>
        <taxon>Paraneoptera</taxon>
        <taxon>Hemiptera</taxon>
        <taxon>Heteroptera</taxon>
        <taxon>Panheteroptera</taxon>
        <taxon>Cimicomorpha</taxon>
        <taxon>Cimicidae</taxon>
        <taxon>Cimex</taxon>
    </lineage>
</organism>
<evidence type="ECO:0000259" key="7">
    <source>
        <dbReference type="PROSITE" id="PS50994"/>
    </source>
</evidence>
<dbReference type="InterPro" id="IPR001969">
    <property type="entry name" value="Aspartic_peptidase_AS"/>
</dbReference>
<reference evidence="8" key="1">
    <citation type="submission" date="2022-01" db="UniProtKB">
        <authorList>
            <consortium name="EnsemblMetazoa"/>
        </authorList>
    </citation>
    <scope>IDENTIFICATION</scope>
</reference>
<evidence type="ECO:0000313" key="8">
    <source>
        <dbReference type="EnsemblMetazoa" id="XP_014239599.1"/>
    </source>
</evidence>
<name>A0A8I6R733_CIMLE</name>
<dbReference type="InterPro" id="IPR005312">
    <property type="entry name" value="DUF1759"/>
</dbReference>
<dbReference type="PROSITE" id="PS00141">
    <property type="entry name" value="ASP_PROTEASE"/>
    <property type="match status" value="1"/>
</dbReference>
<keyword evidence="9" id="KW-1185">Reference proteome</keyword>
<dbReference type="GeneID" id="106661014"/>
<evidence type="ECO:0000313" key="9">
    <source>
        <dbReference type="Proteomes" id="UP000494040"/>
    </source>
</evidence>
<dbReference type="InterPro" id="IPR008042">
    <property type="entry name" value="Retrotrans_Pao"/>
</dbReference>
<dbReference type="InterPro" id="IPR043128">
    <property type="entry name" value="Rev_trsase/Diguanyl_cyclase"/>
</dbReference>
<dbReference type="PROSITE" id="PS50994">
    <property type="entry name" value="INTEGRASE"/>
    <property type="match status" value="1"/>
</dbReference>
<dbReference type="InterPro" id="IPR041588">
    <property type="entry name" value="Integrase_H2C2"/>
</dbReference>
<dbReference type="Gene3D" id="2.40.70.10">
    <property type="entry name" value="Acid Proteases"/>
    <property type="match status" value="1"/>
</dbReference>
<keyword evidence="1" id="KW-0808">Transferase</keyword>
<dbReference type="Gene3D" id="3.10.10.10">
    <property type="entry name" value="HIV Type 1 Reverse Transcriptase, subunit A, domain 1"/>
    <property type="match status" value="1"/>
</dbReference>
<dbReference type="InterPro" id="IPR043502">
    <property type="entry name" value="DNA/RNA_pol_sf"/>
</dbReference>
<dbReference type="GO" id="GO:0003964">
    <property type="term" value="F:RNA-directed DNA polymerase activity"/>
    <property type="evidence" value="ECO:0007669"/>
    <property type="project" value="UniProtKB-KW"/>
</dbReference>
<feature type="domain" description="Integrase catalytic" evidence="7">
    <location>
        <begin position="1431"/>
        <end position="1627"/>
    </location>
</feature>
<keyword evidence="2" id="KW-0548">Nucleotidyltransferase</keyword>
<dbReference type="InterPro" id="IPR036397">
    <property type="entry name" value="RNaseH_sf"/>
</dbReference>
<accession>A0A8I6R733</accession>
<evidence type="ECO:0000256" key="5">
    <source>
        <dbReference type="ARBA" id="ARBA00022801"/>
    </source>
</evidence>
<dbReference type="Gene3D" id="3.30.70.270">
    <property type="match status" value="1"/>
</dbReference>
<dbReference type="Pfam" id="PF17921">
    <property type="entry name" value="Integrase_H2C2"/>
    <property type="match status" value="1"/>
</dbReference>
<dbReference type="Gene3D" id="3.30.420.10">
    <property type="entry name" value="Ribonuclease H-like superfamily/Ribonuclease H"/>
    <property type="match status" value="1"/>
</dbReference>
<dbReference type="GO" id="GO:0042575">
    <property type="term" value="C:DNA polymerase complex"/>
    <property type="evidence" value="ECO:0007669"/>
    <property type="project" value="UniProtKB-ARBA"/>
</dbReference>
<dbReference type="PANTHER" id="PTHR47331:SF1">
    <property type="entry name" value="GAG-LIKE PROTEIN"/>
    <property type="match status" value="1"/>
</dbReference>
<dbReference type="SUPFAM" id="SSF53098">
    <property type="entry name" value="Ribonuclease H-like"/>
    <property type="match status" value="1"/>
</dbReference>
<dbReference type="GO" id="GO:0004519">
    <property type="term" value="F:endonuclease activity"/>
    <property type="evidence" value="ECO:0007669"/>
    <property type="project" value="UniProtKB-KW"/>
</dbReference>
<keyword evidence="4" id="KW-0255">Endonuclease</keyword>
<dbReference type="Proteomes" id="UP000494040">
    <property type="component" value="Unassembled WGS sequence"/>
</dbReference>
<dbReference type="SUPFAM" id="SSF56672">
    <property type="entry name" value="DNA/RNA polymerases"/>
    <property type="match status" value="1"/>
</dbReference>
<dbReference type="Pfam" id="PF03564">
    <property type="entry name" value="DUF1759"/>
    <property type="match status" value="1"/>
</dbReference>
<dbReference type="EnsemblMetazoa" id="XM_014384113.2">
    <property type="protein sequence ID" value="XP_014239599.1"/>
    <property type="gene ID" value="LOC106661014"/>
</dbReference>
<dbReference type="InterPro" id="IPR021109">
    <property type="entry name" value="Peptidase_aspartic_dom_sf"/>
</dbReference>
<keyword evidence="5" id="KW-0378">Hydrolase</keyword>